<dbReference type="PANTHER" id="PTHR45758">
    <property type="entry name" value="MITOFERRIN-1-RELATED"/>
    <property type="match status" value="1"/>
</dbReference>
<dbReference type="GO" id="GO:0031966">
    <property type="term" value="C:mitochondrial membrane"/>
    <property type="evidence" value="ECO:0007669"/>
    <property type="project" value="UniProtKB-SubCell"/>
</dbReference>
<dbReference type="FunCoup" id="D3BAH8">
    <property type="interactions" value="1"/>
</dbReference>
<dbReference type="Gene3D" id="1.50.40.10">
    <property type="entry name" value="Mitochondrial carrier domain"/>
    <property type="match status" value="2"/>
</dbReference>
<dbReference type="GeneID" id="31361038"/>
<evidence type="ECO:0000256" key="7">
    <source>
        <dbReference type="ARBA" id="ARBA00023128"/>
    </source>
</evidence>
<dbReference type="InterPro" id="IPR023395">
    <property type="entry name" value="MCP_dom_sf"/>
</dbReference>
<feature type="repeat" description="Solcar" evidence="9">
    <location>
        <begin position="104"/>
        <end position="197"/>
    </location>
</feature>
<dbReference type="InterPro" id="IPR018108">
    <property type="entry name" value="MCP_transmembrane"/>
</dbReference>
<accession>D3BAH8</accession>
<comment type="caution">
    <text evidence="12">The sequence shown here is derived from an EMBL/GenBank/DDBJ whole genome shotgun (WGS) entry which is preliminary data.</text>
</comment>
<keyword evidence="3 10" id="KW-0813">Transport</keyword>
<evidence type="ECO:0000256" key="8">
    <source>
        <dbReference type="ARBA" id="ARBA00023136"/>
    </source>
</evidence>
<reference evidence="12 13" key="1">
    <citation type="journal article" date="2011" name="Genome Res.">
        <title>Phylogeny-wide analysis of social amoeba genomes highlights ancient origins for complex intercellular communication.</title>
        <authorList>
            <person name="Heidel A.J."/>
            <person name="Lawal H.M."/>
            <person name="Felder M."/>
            <person name="Schilde C."/>
            <person name="Helps N.R."/>
            <person name="Tunggal B."/>
            <person name="Rivero F."/>
            <person name="John U."/>
            <person name="Schleicher M."/>
            <person name="Eichinger L."/>
            <person name="Platzer M."/>
            <person name="Noegel A.A."/>
            <person name="Schaap P."/>
            <person name="Gloeckner G."/>
        </authorList>
    </citation>
    <scope>NUCLEOTIDE SEQUENCE [LARGE SCALE GENOMIC DNA]</scope>
    <source>
        <strain evidence="13">ATCC 26659 / Pp 5 / PN500</strain>
    </source>
</reference>
<dbReference type="AlphaFoldDB" id="D3BAH8"/>
<proteinExistence type="inferred from homology"/>
<gene>
    <name evidence="12" type="primary">mcfE</name>
    <name evidence="12" type="ORF">PPL_05554</name>
</gene>
<organism evidence="12 13">
    <name type="scientific">Heterostelium pallidum (strain ATCC 26659 / Pp 5 / PN500)</name>
    <name type="common">Cellular slime mold</name>
    <name type="synonym">Polysphondylium pallidum</name>
    <dbReference type="NCBI Taxonomy" id="670386"/>
    <lineage>
        <taxon>Eukaryota</taxon>
        <taxon>Amoebozoa</taxon>
        <taxon>Evosea</taxon>
        <taxon>Eumycetozoa</taxon>
        <taxon>Dictyostelia</taxon>
        <taxon>Acytosteliales</taxon>
        <taxon>Acytosteliaceae</taxon>
        <taxon>Heterostelium</taxon>
    </lineage>
</organism>
<keyword evidence="4 9" id="KW-0812">Transmembrane</keyword>
<dbReference type="InterPro" id="IPR002067">
    <property type="entry name" value="MCP"/>
</dbReference>
<feature type="transmembrane region" description="Helical" evidence="11">
    <location>
        <begin position="168"/>
        <end position="189"/>
    </location>
</feature>
<keyword evidence="6 11" id="KW-1133">Transmembrane helix</keyword>
<evidence type="ECO:0000256" key="4">
    <source>
        <dbReference type="ARBA" id="ARBA00022692"/>
    </source>
</evidence>
<dbReference type="Proteomes" id="UP000001396">
    <property type="component" value="Unassembled WGS sequence"/>
</dbReference>
<dbReference type="GO" id="GO:0005381">
    <property type="term" value="F:iron ion transmembrane transporter activity"/>
    <property type="evidence" value="ECO:0007669"/>
    <property type="project" value="UniProtKB-ARBA"/>
</dbReference>
<keyword evidence="13" id="KW-1185">Reference proteome</keyword>
<keyword evidence="7" id="KW-0496">Mitochondrion</keyword>
<evidence type="ECO:0000313" key="12">
    <source>
        <dbReference type="EMBL" id="EFA81565.1"/>
    </source>
</evidence>
<keyword evidence="5" id="KW-0677">Repeat</keyword>
<protein>
    <submittedName>
        <fullName evidence="12">Mitochondrial substrate carrier family protein</fullName>
    </submittedName>
</protein>
<keyword evidence="8 9" id="KW-0472">Membrane</keyword>
<comment type="similarity">
    <text evidence="2 10">Belongs to the mitochondrial carrier (TC 2.A.29) family.</text>
</comment>
<dbReference type="SUPFAM" id="SSF103506">
    <property type="entry name" value="Mitochondrial carrier"/>
    <property type="match status" value="1"/>
</dbReference>
<evidence type="ECO:0000256" key="1">
    <source>
        <dbReference type="ARBA" id="ARBA00004225"/>
    </source>
</evidence>
<evidence type="ECO:0000256" key="3">
    <source>
        <dbReference type="ARBA" id="ARBA00022448"/>
    </source>
</evidence>
<dbReference type="PROSITE" id="PS50920">
    <property type="entry name" value="SOLCAR"/>
    <property type="match status" value="3"/>
</dbReference>
<dbReference type="Pfam" id="PF00153">
    <property type="entry name" value="Mito_carr"/>
    <property type="match status" value="3"/>
</dbReference>
<feature type="transmembrane region" description="Helical" evidence="11">
    <location>
        <begin position="109"/>
        <end position="127"/>
    </location>
</feature>
<evidence type="ECO:0000256" key="10">
    <source>
        <dbReference type="RuleBase" id="RU000488"/>
    </source>
</evidence>
<evidence type="ECO:0000256" key="9">
    <source>
        <dbReference type="PROSITE-ProRule" id="PRU00282"/>
    </source>
</evidence>
<evidence type="ECO:0000256" key="6">
    <source>
        <dbReference type="ARBA" id="ARBA00022989"/>
    </source>
</evidence>
<dbReference type="PANTHER" id="PTHR45758:SF3">
    <property type="entry name" value="MITOCHONDRIAL SUBSTRATE CARRIER FAMILY PROTEIN E"/>
    <property type="match status" value="1"/>
</dbReference>
<comment type="subcellular location">
    <subcellularLocation>
        <location evidence="1">Mitochondrion membrane</location>
        <topology evidence="1">Multi-pass membrane protein</topology>
    </subcellularLocation>
</comment>
<dbReference type="RefSeq" id="XP_020433682.1">
    <property type="nucleotide sequence ID" value="XM_020576433.1"/>
</dbReference>
<evidence type="ECO:0000256" key="5">
    <source>
        <dbReference type="ARBA" id="ARBA00022737"/>
    </source>
</evidence>
<evidence type="ECO:0000256" key="2">
    <source>
        <dbReference type="ARBA" id="ARBA00006375"/>
    </source>
</evidence>
<name>D3BAH8_HETP5</name>
<dbReference type="STRING" id="670386.D3BAH8"/>
<feature type="repeat" description="Solcar" evidence="9">
    <location>
        <begin position="10"/>
        <end position="97"/>
    </location>
</feature>
<feature type="transmembrane region" description="Helical" evidence="11">
    <location>
        <begin position="216"/>
        <end position="236"/>
    </location>
</feature>
<evidence type="ECO:0000256" key="11">
    <source>
        <dbReference type="SAM" id="Phobius"/>
    </source>
</evidence>
<dbReference type="InParanoid" id="D3BAH8"/>
<dbReference type="OMA" id="RWVSMSL"/>
<feature type="repeat" description="Solcar" evidence="9">
    <location>
        <begin position="210"/>
        <end position="292"/>
    </location>
</feature>
<sequence>MGGGNKNEFESPFLQLFTGAASGVLADGIMHPIDTIRARLQVEKVGQQRYTGTFNAFQSIIQKEGVRYLYKGFPIVVTATIPAHALYFFGYEYSKKYLKGPLGDGALNHFVSGLVADIAGAMIWTPMDIIKQRLQVQNSTYLTNPTQTFYRGSFHACKVILKEEGVAGFYKGFFPSLMTFGPLVGIYFATYEKTKKTVSGVLGVEPGKMLPLPYQLASGFFAGSVAAAVTCPLDVIKTRIQVSRASDKTYNGIIDGFQKIMKEEGPRAFVKGMGARILWIAPGNAITIASCI</sequence>
<feature type="transmembrane region" description="Helical" evidence="11">
    <location>
        <begin position="68"/>
        <end position="89"/>
    </location>
</feature>
<dbReference type="PRINTS" id="PR00926">
    <property type="entry name" value="MITOCARRIER"/>
</dbReference>
<evidence type="ECO:0000313" key="13">
    <source>
        <dbReference type="Proteomes" id="UP000001396"/>
    </source>
</evidence>
<dbReference type="EMBL" id="ADBJ01000025">
    <property type="protein sequence ID" value="EFA81565.1"/>
    <property type="molecule type" value="Genomic_DNA"/>
</dbReference>